<dbReference type="RefSeq" id="WP_121210427.1">
    <property type="nucleotide sequence ID" value="NZ_RBIM01000003.1"/>
</dbReference>
<evidence type="ECO:0000313" key="11">
    <source>
        <dbReference type="Proteomes" id="UP000273675"/>
    </source>
</evidence>
<comment type="caution">
    <text evidence="10">The sequence shown here is derived from an EMBL/GenBank/DDBJ whole genome shotgun (WGS) entry which is preliminary data.</text>
</comment>
<comment type="similarity">
    <text evidence="8">Belongs to the binding-protein-dependent transport system permease family.</text>
</comment>
<dbReference type="GO" id="GO:0022857">
    <property type="term" value="F:transmembrane transporter activity"/>
    <property type="evidence" value="ECO:0007669"/>
    <property type="project" value="InterPro"/>
</dbReference>
<evidence type="ECO:0000256" key="2">
    <source>
        <dbReference type="ARBA" id="ARBA00022448"/>
    </source>
</evidence>
<feature type="transmembrane region" description="Helical" evidence="8">
    <location>
        <begin position="20"/>
        <end position="39"/>
    </location>
</feature>
<dbReference type="SUPFAM" id="SSF161098">
    <property type="entry name" value="MetI-like"/>
    <property type="match status" value="1"/>
</dbReference>
<feature type="transmembrane region" description="Helical" evidence="8">
    <location>
        <begin position="209"/>
        <end position="228"/>
    </location>
</feature>
<dbReference type="InterPro" id="IPR035906">
    <property type="entry name" value="MetI-like_sf"/>
</dbReference>
<keyword evidence="4 8" id="KW-1133">Transmembrane helix</keyword>
<dbReference type="PANTHER" id="PTHR30177">
    <property type="entry name" value="GLYCINE BETAINE/L-PROLINE TRANSPORT SYSTEM PERMEASE PROTEIN PROW"/>
    <property type="match status" value="1"/>
</dbReference>
<keyword evidence="3 8" id="KW-0812">Transmembrane</keyword>
<dbReference type="Gene3D" id="1.10.3720.10">
    <property type="entry name" value="MetI-like"/>
    <property type="match status" value="1"/>
</dbReference>
<dbReference type="GO" id="GO:0031460">
    <property type="term" value="P:glycine betaine transport"/>
    <property type="evidence" value="ECO:0007669"/>
    <property type="project" value="TreeGrafter"/>
</dbReference>
<evidence type="ECO:0000256" key="7">
    <source>
        <dbReference type="ARBA" id="ARBA00035652"/>
    </source>
</evidence>
<evidence type="ECO:0000256" key="5">
    <source>
        <dbReference type="ARBA" id="ARBA00023136"/>
    </source>
</evidence>
<dbReference type="Gene3D" id="3.40.190.120">
    <property type="entry name" value="Osmoprotection protein (prox), domain 2"/>
    <property type="match status" value="1"/>
</dbReference>
<dbReference type="CDD" id="cd06261">
    <property type="entry name" value="TM_PBP2"/>
    <property type="match status" value="1"/>
</dbReference>
<feature type="transmembrane region" description="Helical" evidence="8">
    <location>
        <begin position="176"/>
        <end position="197"/>
    </location>
</feature>
<reference evidence="10 11" key="1">
    <citation type="submission" date="2018-10" db="EMBL/GenBank/DDBJ databases">
        <title>Genomic Encyclopedia of Type Strains, Phase IV (KMG-IV): sequencing the most valuable type-strain genomes for metagenomic binning, comparative biology and taxonomic classification.</title>
        <authorList>
            <person name="Goeker M."/>
        </authorList>
    </citation>
    <scope>NUCLEOTIDE SEQUENCE [LARGE SCALE GENOMIC DNA]</scope>
    <source>
        <strain evidence="10 11">DSM 4734</strain>
    </source>
</reference>
<dbReference type="Pfam" id="PF00528">
    <property type="entry name" value="BPD_transp_1"/>
    <property type="match status" value="1"/>
</dbReference>
<dbReference type="GO" id="GO:0043190">
    <property type="term" value="C:ATP-binding cassette (ABC) transporter complex"/>
    <property type="evidence" value="ECO:0007669"/>
    <property type="project" value="InterPro"/>
</dbReference>
<feature type="domain" description="ABC transmembrane type-1" evidence="9">
    <location>
        <begin position="16"/>
        <end position="202"/>
    </location>
</feature>
<evidence type="ECO:0000259" key="9">
    <source>
        <dbReference type="PROSITE" id="PS50928"/>
    </source>
</evidence>
<keyword evidence="5 8" id="KW-0472">Membrane</keyword>
<proteinExistence type="inferred from homology"/>
<keyword evidence="2 8" id="KW-0813">Transport</keyword>
<evidence type="ECO:0000256" key="6">
    <source>
        <dbReference type="ARBA" id="ARBA00035642"/>
    </source>
</evidence>
<feature type="transmembrane region" description="Helical" evidence="8">
    <location>
        <begin position="132"/>
        <end position="156"/>
    </location>
</feature>
<gene>
    <name evidence="10" type="ORF">C7435_1217</name>
</gene>
<comment type="similarity">
    <text evidence="6">In the C-terminal section; belongs to the OsmX family.</text>
</comment>
<dbReference type="OrthoDB" id="9781705at2"/>
<name>A0A495DCI0_9PROT</name>
<evidence type="ECO:0000256" key="8">
    <source>
        <dbReference type="RuleBase" id="RU363032"/>
    </source>
</evidence>
<organism evidence="10 11">
    <name type="scientific">Maricaulis maris</name>
    <dbReference type="NCBI Taxonomy" id="74318"/>
    <lineage>
        <taxon>Bacteria</taxon>
        <taxon>Pseudomonadati</taxon>
        <taxon>Pseudomonadota</taxon>
        <taxon>Alphaproteobacteria</taxon>
        <taxon>Maricaulales</taxon>
        <taxon>Maricaulaceae</taxon>
        <taxon>Maricaulis</taxon>
    </lineage>
</organism>
<comment type="subcellular location">
    <subcellularLocation>
        <location evidence="1 8">Cell membrane</location>
        <topology evidence="1 8">Multi-pass membrane protein</topology>
    </subcellularLocation>
</comment>
<dbReference type="Gene3D" id="3.40.190.10">
    <property type="entry name" value="Periplasmic binding protein-like II"/>
    <property type="match status" value="1"/>
</dbReference>
<dbReference type="InterPro" id="IPR000515">
    <property type="entry name" value="MetI-like"/>
</dbReference>
<sequence length="524" mass="55439">MNANLAERWAELPDLLAGHVLLSLAAILVGLVISLPVGIHAASRPRLAGTVLNLASIIQTIPGLALLALMVPLLGGTIGYAPAFLALMLYSILPILRNTIVGLQGIDPVVRDAARGIGMTPREQLWRVELPLALPVIVAGLRTAVVWVVGAATLATPVGASSLGNYIFAGLQTRNWLSVLFGCLFAAGLAIALDQMIRLLEVAARERRRGLAGAVGIALVVLLTASVAPRFVSFDRIMAGGSGDPVRVGTDRLDDETIVVGAKAFTEQYILAALLDERLSAAGARVDRRDNLGSTIAFDALRTGEIDVYIDYSGTIWATVMNRPEPVNRHAMLAEMTGWLWAEHGILALGSLGFENAYGFAMARDRAEALGVGSLADLGPVSNGLTVGGDAEVFSRPEWVMTRDTYGLGGMQTRAMDAAFMYGAVRDGQVDMISAYTTDGRIAAFDLIVLDDPRSVLPPYDAVILLSPEAAANPALVGTLASLIGSIDDDAMREANRRVDLDRQTPAQAASWLADRIAAGETTQ</sequence>
<dbReference type="InterPro" id="IPR007210">
    <property type="entry name" value="ABC_Gly_betaine_transp_sub-bd"/>
</dbReference>
<feature type="transmembrane region" description="Helical" evidence="8">
    <location>
        <begin position="51"/>
        <end position="71"/>
    </location>
</feature>
<dbReference type="SUPFAM" id="SSF53850">
    <property type="entry name" value="Periplasmic binding protein-like II"/>
    <property type="match status" value="1"/>
</dbReference>
<accession>A0A495DCI0</accession>
<evidence type="ECO:0000256" key="3">
    <source>
        <dbReference type="ARBA" id="ARBA00022692"/>
    </source>
</evidence>
<evidence type="ECO:0000313" key="10">
    <source>
        <dbReference type="EMBL" id="RKR00020.1"/>
    </source>
</evidence>
<dbReference type="PROSITE" id="PS50928">
    <property type="entry name" value="ABC_TM1"/>
    <property type="match status" value="1"/>
</dbReference>
<dbReference type="AlphaFoldDB" id="A0A495DCI0"/>
<evidence type="ECO:0000256" key="4">
    <source>
        <dbReference type="ARBA" id="ARBA00022989"/>
    </source>
</evidence>
<comment type="similarity">
    <text evidence="7">In the N-terminal section; belongs to the binding-protein-dependent transport system permease family.</text>
</comment>
<dbReference type="FunFam" id="1.10.3720.10:FF:000001">
    <property type="entry name" value="Glycine betaine ABC transporter, permease"/>
    <property type="match status" value="1"/>
</dbReference>
<dbReference type="Proteomes" id="UP000273675">
    <property type="component" value="Unassembled WGS sequence"/>
</dbReference>
<dbReference type="EMBL" id="RBIM01000003">
    <property type="protein sequence ID" value="RKR00020.1"/>
    <property type="molecule type" value="Genomic_DNA"/>
</dbReference>
<feature type="transmembrane region" description="Helical" evidence="8">
    <location>
        <begin position="77"/>
        <end position="96"/>
    </location>
</feature>
<dbReference type="PANTHER" id="PTHR30177:SF4">
    <property type="entry name" value="OSMOPROTECTANT IMPORT PERMEASE PROTEIN OSMW"/>
    <property type="match status" value="1"/>
</dbReference>
<dbReference type="InterPro" id="IPR051204">
    <property type="entry name" value="ABC_transp_perm/SBD"/>
</dbReference>
<evidence type="ECO:0000256" key="1">
    <source>
        <dbReference type="ARBA" id="ARBA00004651"/>
    </source>
</evidence>
<dbReference type="Pfam" id="PF04069">
    <property type="entry name" value="OpuAC"/>
    <property type="match status" value="1"/>
</dbReference>
<protein>
    <submittedName>
        <fullName evidence="10">Osmoprotectant transport system permease protein</fullName>
    </submittedName>
</protein>